<dbReference type="PROSITE" id="PS50135">
    <property type="entry name" value="ZF_ZZ_2"/>
    <property type="match status" value="2"/>
</dbReference>
<dbReference type="InterPro" id="IPR000433">
    <property type="entry name" value="Znf_ZZ"/>
</dbReference>
<keyword evidence="1" id="KW-0479">Metal-binding</keyword>
<dbReference type="PROSITE" id="PS01357">
    <property type="entry name" value="ZF_ZZ_1"/>
    <property type="match status" value="1"/>
</dbReference>
<feature type="region of interest" description="Disordered" evidence="5">
    <location>
        <begin position="531"/>
        <end position="554"/>
    </location>
</feature>
<evidence type="ECO:0000256" key="3">
    <source>
        <dbReference type="ARBA" id="ARBA00022833"/>
    </source>
</evidence>
<dbReference type="GO" id="GO:0005080">
    <property type="term" value="F:protein kinase C binding"/>
    <property type="evidence" value="ECO:0007669"/>
    <property type="project" value="TreeGrafter"/>
</dbReference>
<accession>A0A1E3PE80</accession>
<organism evidence="7 8">
    <name type="scientific">Nadsonia fulvescens var. elongata DSM 6958</name>
    <dbReference type="NCBI Taxonomy" id="857566"/>
    <lineage>
        <taxon>Eukaryota</taxon>
        <taxon>Fungi</taxon>
        <taxon>Dikarya</taxon>
        <taxon>Ascomycota</taxon>
        <taxon>Saccharomycotina</taxon>
        <taxon>Dipodascomycetes</taxon>
        <taxon>Dipodascales</taxon>
        <taxon>Dipodascales incertae sedis</taxon>
        <taxon>Nadsonia</taxon>
    </lineage>
</organism>
<dbReference type="Gene3D" id="3.30.60.90">
    <property type="match status" value="2"/>
</dbReference>
<feature type="region of interest" description="Disordered" evidence="5">
    <location>
        <begin position="103"/>
        <end position="152"/>
    </location>
</feature>
<evidence type="ECO:0000256" key="4">
    <source>
        <dbReference type="PROSITE-ProRule" id="PRU00228"/>
    </source>
</evidence>
<sequence>MSTGMLNPINPVLVAKIEYNGKLLRTHIHNPVDLAPSTLPRVLKTNCNITALDSIKIWRRSKSAADQWVPLVSPSDYEALARSTTVRRKLHFHVQEAHMGDEFVSSRVSRPEPKSSPSSSASAKSPPSSPASANSSGQSETQQPPVATKSLLEDSSTQSWLYDMMDQAVQSGLSAFSNSFDFAETIKDEPWLKEIVNEIVDTRLSKSRPSPLKDIVKADKLETKTTSPEPEDYEVNHNAHCDACLGSITHQRFKCLICPDYDLCADCIPRAGTIHPHTFITIRHPDDIKDFTCVQDTMPTVSHPHVLCDGRGCITNTNCILGVRYKCAVCDDYDLCQNCEALSQLDSKSHGNERHLKDHVMIKIPVPFRSVMCDVQLETEGQTKEEKKPEIEQTQTSETMVTTEEQRLLLDANIQAFREGELITFDLTVSPDYTIPVGAYMSLVDSPHVRSSTVVRATQTTKLVAFIGEDGATNLSESSWVLKSAQEDTLSTVVQAVEKSPFSSAQITFPSETSRPGTPLNMSFPSFAKEFTAGSESSAQTSEETGTSSLSRLSIVTTRAEDSDTSGGGYSSATASITTLPHPLGHHDFKDETLMPTKTTESTFNYIGESEDDSTDDYDVISNDDYSDY</sequence>
<dbReference type="SUPFAM" id="SSF57850">
    <property type="entry name" value="RING/U-box"/>
    <property type="match status" value="2"/>
</dbReference>
<evidence type="ECO:0000313" key="8">
    <source>
        <dbReference type="Proteomes" id="UP000095009"/>
    </source>
</evidence>
<keyword evidence="3" id="KW-0862">Zinc</keyword>
<dbReference type="Proteomes" id="UP000095009">
    <property type="component" value="Unassembled WGS sequence"/>
</dbReference>
<feature type="region of interest" description="Disordered" evidence="5">
    <location>
        <begin position="605"/>
        <end position="629"/>
    </location>
</feature>
<evidence type="ECO:0000313" key="7">
    <source>
        <dbReference type="EMBL" id="ODQ63252.1"/>
    </source>
</evidence>
<dbReference type="AlphaFoldDB" id="A0A1E3PE80"/>
<dbReference type="InterPro" id="IPR043145">
    <property type="entry name" value="Znf_ZZ_sf"/>
</dbReference>
<feature type="domain" description="ZZ-type" evidence="6">
    <location>
        <begin position="307"/>
        <end position="369"/>
    </location>
</feature>
<feature type="region of interest" description="Disordered" evidence="5">
    <location>
        <begin position="379"/>
        <end position="400"/>
    </location>
</feature>
<feature type="domain" description="ZZ-type" evidence="6">
    <location>
        <begin position="236"/>
        <end position="287"/>
    </location>
</feature>
<evidence type="ECO:0000259" key="6">
    <source>
        <dbReference type="PROSITE" id="PS50135"/>
    </source>
</evidence>
<dbReference type="GO" id="GO:0044753">
    <property type="term" value="C:amphisome"/>
    <property type="evidence" value="ECO:0007669"/>
    <property type="project" value="TreeGrafter"/>
</dbReference>
<dbReference type="STRING" id="857566.A0A1E3PE80"/>
<name>A0A1E3PE80_9ASCO</name>
<dbReference type="SMART" id="SM00291">
    <property type="entry name" value="ZnF_ZZ"/>
    <property type="match status" value="2"/>
</dbReference>
<dbReference type="GO" id="GO:0016235">
    <property type="term" value="C:aggresome"/>
    <property type="evidence" value="ECO:0007669"/>
    <property type="project" value="TreeGrafter"/>
</dbReference>
<feature type="compositionally biased region" description="Polar residues" evidence="5">
    <location>
        <begin position="534"/>
        <end position="554"/>
    </location>
</feature>
<keyword evidence="2 4" id="KW-0863">Zinc-finger</keyword>
<reference evidence="7 8" key="1">
    <citation type="journal article" date="2016" name="Proc. Natl. Acad. Sci. U.S.A.">
        <title>Comparative genomics of biotechnologically important yeasts.</title>
        <authorList>
            <person name="Riley R."/>
            <person name="Haridas S."/>
            <person name="Wolfe K.H."/>
            <person name="Lopes M.R."/>
            <person name="Hittinger C.T."/>
            <person name="Goeker M."/>
            <person name="Salamov A.A."/>
            <person name="Wisecaver J.H."/>
            <person name="Long T.M."/>
            <person name="Calvey C.H."/>
            <person name="Aerts A.L."/>
            <person name="Barry K.W."/>
            <person name="Choi C."/>
            <person name="Clum A."/>
            <person name="Coughlan A.Y."/>
            <person name="Deshpande S."/>
            <person name="Douglass A.P."/>
            <person name="Hanson S.J."/>
            <person name="Klenk H.-P."/>
            <person name="LaButti K.M."/>
            <person name="Lapidus A."/>
            <person name="Lindquist E.A."/>
            <person name="Lipzen A.M."/>
            <person name="Meier-Kolthoff J.P."/>
            <person name="Ohm R.A."/>
            <person name="Otillar R.P."/>
            <person name="Pangilinan J.L."/>
            <person name="Peng Y."/>
            <person name="Rokas A."/>
            <person name="Rosa C.A."/>
            <person name="Scheuner C."/>
            <person name="Sibirny A.A."/>
            <person name="Slot J.C."/>
            <person name="Stielow J.B."/>
            <person name="Sun H."/>
            <person name="Kurtzman C.P."/>
            <person name="Blackwell M."/>
            <person name="Grigoriev I.V."/>
            <person name="Jeffries T.W."/>
        </authorList>
    </citation>
    <scope>NUCLEOTIDE SEQUENCE [LARGE SCALE GENOMIC DNA]</scope>
    <source>
        <strain evidence="7 8">DSM 6958</strain>
    </source>
</reference>
<dbReference type="CDD" id="cd02340">
    <property type="entry name" value="ZZ_NBR1_like"/>
    <property type="match status" value="2"/>
</dbReference>
<protein>
    <recommendedName>
        <fullName evidence="6">ZZ-type domain-containing protein</fullName>
    </recommendedName>
</protein>
<evidence type="ECO:0000256" key="2">
    <source>
        <dbReference type="ARBA" id="ARBA00022771"/>
    </source>
</evidence>
<dbReference type="PANTHER" id="PTHR15090:SF0">
    <property type="entry name" value="SEQUESTOSOME-1"/>
    <property type="match status" value="1"/>
</dbReference>
<feature type="compositionally biased region" description="Basic and acidic residues" evidence="5">
    <location>
        <begin position="381"/>
        <end position="391"/>
    </location>
</feature>
<dbReference type="GO" id="GO:0007032">
    <property type="term" value="P:endosome organization"/>
    <property type="evidence" value="ECO:0007669"/>
    <property type="project" value="TreeGrafter"/>
</dbReference>
<dbReference type="GO" id="GO:0000423">
    <property type="term" value="P:mitophagy"/>
    <property type="evidence" value="ECO:0007669"/>
    <property type="project" value="TreeGrafter"/>
</dbReference>
<dbReference type="Pfam" id="PF00569">
    <property type="entry name" value="ZZ"/>
    <property type="match status" value="2"/>
</dbReference>
<evidence type="ECO:0000256" key="1">
    <source>
        <dbReference type="ARBA" id="ARBA00022723"/>
    </source>
</evidence>
<dbReference type="GO" id="GO:0008270">
    <property type="term" value="F:zinc ion binding"/>
    <property type="evidence" value="ECO:0007669"/>
    <property type="project" value="UniProtKB-KW"/>
</dbReference>
<dbReference type="GO" id="GO:0035973">
    <property type="term" value="P:aggrephagy"/>
    <property type="evidence" value="ECO:0007669"/>
    <property type="project" value="TreeGrafter"/>
</dbReference>
<keyword evidence="8" id="KW-1185">Reference proteome</keyword>
<gene>
    <name evidence="7" type="ORF">NADFUDRAFT_44164</name>
</gene>
<dbReference type="EMBL" id="KV454415">
    <property type="protein sequence ID" value="ODQ63252.1"/>
    <property type="molecule type" value="Genomic_DNA"/>
</dbReference>
<dbReference type="InterPro" id="IPR052260">
    <property type="entry name" value="Autophagy_Rcpt_SigReg"/>
</dbReference>
<feature type="compositionally biased region" description="Acidic residues" evidence="5">
    <location>
        <begin position="609"/>
        <end position="619"/>
    </location>
</feature>
<dbReference type="GO" id="GO:0070530">
    <property type="term" value="F:K63-linked polyubiquitin modification-dependent protein binding"/>
    <property type="evidence" value="ECO:0007669"/>
    <property type="project" value="TreeGrafter"/>
</dbReference>
<dbReference type="PANTHER" id="PTHR15090">
    <property type="entry name" value="SEQUESTOSOME 1-RELATED"/>
    <property type="match status" value="1"/>
</dbReference>
<evidence type="ECO:0000256" key="5">
    <source>
        <dbReference type="SAM" id="MobiDB-lite"/>
    </source>
</evidence>
<proteinExistence type="predicted"/>
<dbReference type="OrthoDB" id="661148at2759"/>
<feature type="compositionally biased region" description="Low complexity" evidence="5">
    <location>
        <begin position="115"/>
        <end position="136"/>
    </location>
</feature>